<proteinExistence type="predicted"/>
<protein>
    <submittedName>
        <fullName evidence="1">Uncharacterized protein</fullName>
    </submittedName>
</protein>
<dbReference type="AlphaFoldDB" id="A0A8J7PHX5"/>
<name>A0A8J7PHX5_9PROT</name>
<evidence type="ECO:0000313" key="2">
    <source>
        <dbReference type="Proteomes" id="UP000664414"/>
    </source>
</evidence>
<comment type="caution">
    <text evidence="1">The sequence shown here is derived from an EMBL/GenBank/DDBJ whole genome shotgun (WGS) entry which is preliminary data.</text>
</comment>
<evidence type="ECO:0000313" key="1">
    <source>
        <dbReference type="EMBL" id="MBN9412400.1"/>
    </source>
</evidence>
<organism evidence="1 2">
    <name type="scientific">Candidatus Paracaedimonas acanthamoebae</name>
    <dbReference type="NCBI Taxonomy" id="244581"/>
    <lineage>
        <taxon>Bacteria</taxon>
        <taxon>Pseudomonadati</taxon>
        <taxon>Pseudomonadota</taxon>
        <taxon>Alphaproteobacteria</taxon>
        <taxon>Holosporales</taxon>
        <taxon>Caedimonadaceae</taxon>
        <taxon>Candidatus Paracaedimonas</taxon>
    </lineage>
</organism>
<reference evidence="1" key="1">
    <citation type="submission" date="2021-02" db="EMBL/GenBank/DDBJ databases">
        <title>Thiocyanate and organic carbon inputs drive convergent selection for specific autotrophic Afipia and Thiobacillus strains within complex microbiomes.</title>
        <authorList>
            <person name="Huddy R.J."/>
            <person name="Sachdeva R."/>
            <person name="Kadzinga F."/>
            <person name="Kantor R.S."/>
            <person name="Harrison S.T.L."/>
            <person name="Banfield J.F."/>
        </authorList>
    </citation>
    <scope>NUCLEOTIDE SEQUENCE</scope>
    <source>
        <strain evidence="1">SCN18_10_11_15_R4_P_38_20</strain>
    </source>
</reference>
<dbReference type="EMBL" id="JAFKGL010000010">
    <property type="protein sequence ID" value="MBN9412400.1"/>
    <property type="molecule type" value="Genomic_DNA"/>
</dbReference>
<dbReference type="Proteomes" id="UP000664414">
    <property type="component" value="Unassembled WGS sequence"/>
</dbReference>
<sequence length="96" mass="10939">MAILALKNIPLMHGLKLTGEIEDVGQGGDIFRLEAEASGNVFVEDIEEFYQDRLQTYGWERTGRFTYVLNDKYLEIIPQNKGGMLTVIFQLKSKVL</sequence>
<accession>A0A8J7PHX5</accession>
<gene>
    <name evidence="1" type="ORF">J0H12_00540</name>
</gene>